<dbReference type="Pfam" id="PF01590">
    <property type="entry name" value="GAF"/>
    <property type="match status" value="2"/>
</dbReference>
<keyword evidence="4" id="KW-1185">Reference proteome</keyword>
<reference evidence="3" key="2">
    <citation type="submission" date="2020-09" db="EMBL/GenBank/DDBJ databases">
        <authorList>
            <person name="Sun Q."/>
            <person name="Ohkuma M."/>
        </authorList>
    </citation>
    <scope>NUCLEOTIDE SEQUENCE</scope>
    <source>
        <strain evidence="3">JCM 19831</strain>
    </source>
</reference>
<evidence type="ECO:0000256" key="1">
    <source>
        <dbReference type="SAM" id="MobiDB-lite"/>
    </source>
</evidence>
<evidence type="ECO:0000313" key="3">
    <source>
        <dbReference type="EMBL" id="GGM40288.1"/>
    </source>
</evidence>
<dbReference type="InterPro" id="IPR041664">
    <property type="entry name" value="AAA_16"/>
</dbReference>
<dbReference type="Pfam" id="PF02518">
    <property type="entry name" value="HATPase_c"/>
    <property type="match status" value="1"/>
</dbReference>
<dbReference type="GO" id="GO:0016020">
    <property type="term" value="C:membrane"/>
    <property type="evidence" value="ECO:0007669"/>
    <property type="project" value="InterPro"/>
</dbReference>
<dbReference type="Pfam" id="PF07730">
    <property type="entry name" value="HisKA_3"/>
    <property type="match status" value="1"/>
</dbReference>
<gene>
    <name evidence="3" type="ORF">GCM10007977_047060</name>
</gene>
<dbReference type="SUPFAM" id="SSF55781">
    <property type="entry name" value="GAF domain-like"/>
    <property type="match status" value="2"/>
</dbReference>
<dbReference type="PROSITE" id="PS50011">
    <property type="entry name" value="PROTEIN_KINASE_DOM"/>
    <property type="match status" value="1"/>
</dbReference>
<dbReference type="SUPFAM" id="SSF55874">
    <property type="entry name" value="ATPase domain of HSP90 chaperone/DNA topoisomerase II/histidine kinase"/>
    <property type="match status" value="1"/>
</dbReference>
<dbReference type="InterPro" id="IPR000719">
    <property type="entry name" value="Prot_kinase_dom"/>
</dbReference>
<dbReference type="SUPFAM" id="SSF56112">
    <property type="entry name" value="Protein kinase-like (PK-like)"/>
    <property type="match status" value="1"/>
</dbReference>
<dbReference type="GO" id="GO:0046983">
    <property type="term" value="F:protein dimerization activity"/>
    <property type="evidence" value="ECO:0007669"/>
    <property type="project" value="InterPro"/>
</dbReference>
<evidence type="ECO:0000313" key="4">
    <source>
        <dbReference type="Proteomes" id="UP000642070"/>
    </source>
</evidence>
<dbReference type="InterPro" id="IPR011712">
    <property type="entry name" value="Sig_transdc_His_kin_sub3_dim/P"/>
</dbReference>
<sequence>MGVGEVQPGRFPPVRTDILHESERTRVARVLLAGRTVIRKEPLGPDAQRRVRHELAILERLRGVAGVAQPVEPPRWPGAVVVEDAGGTCLAGFTKPLAVDDLIRLAVGLGHAVAGMHRRGVMHRDITPANVVMSGDGAVCLVDFGLALSLAELRPEFTHHTEIVGTLAYLAPEQTGRTGRSVDQRADLYGLGATLYELATGEPPFGSGDPLRLTHDHLARTPAPPADVNPAVPGPLSQIIMHLLEKEPDNRYQTADGVVYDLERLRDADLRIGEHDVSLRLLPPSRLVGRDDEVAELAAAFADALAGRCRGVLVSGAPGMGKTALVDELRPVVTGSDGWFVAGKSDQYRRDLEFDAVRQAFRALGRLLLAEPEGDLGKLRERILESLGANAGLATAITPEFAALLAVPPDAGDPLTAQVRAQRMGVDVLRAVVSRERPVVMFVDDLQWAGRTPLGFVDLVLGEEQIDGLLLVGAYRDADVDAAQSLAAPLSRWLQQPGVRHVRLANLPVSASVTMVAEMLRADRATAEGLVDVINPYASGNPFDIVELLNALRHDGVLTATAAGWRWDAAAVRAHLGRSEVAGLLTARVDAIPPESRQVVEAMAGLGGRVELSVLQTATAEPADLVEQRLAPALDDGVLVVEPGMRPAVRFHHDRIREATLRGLGPQRLRTLRLAMARRLAAVPELFAVAAEQYLPVVDAVDDPAERQVVVGLLRRAADQARLTGNYALVNTLLTAALLLIAPDANATLVEVHTGRHAALYSLGRLDEADEEYRTIEGLCTTALDHADATAVQTRSLTHRNRFAEAIELCLKSLRELGIAVPPADRIELELDRRLDAMYRWLDHTDDADELTRPDITDPKLLAASRLIHAILPSTYIGADHTTASWLSLEALRIWTEHGPAPVLLGAVNQISFAAITVRGDYAAAYRTLRRFLALGEARGYEPTTSHTRLLFALLNFWFEPIESSVQAAQRAREGLIAGGDLANAGYTYYTTATGLLECAPSLDDFVSRLGAGLAFVHRTGSEQTVQWLEAYRWLAGVLRGESAAAAGEAVPSDRYADNPQALLQVQITSAIAAAVFDDLAGLARHSAAAMRLPAIEQGFYATALARLLRGLALAGQARSSHGAERARLLSELDEVTRWLAARAADAPENFQHLLRLLEAERAWAVGDFRVAALGFDAARRDVAQRQRPWHQALITERAARFYLAHGLEHAGYELLAEARQEYLAWGATAKVDQLDWAYPTLRPHPDQSDDRSRRRSTVTTGTIDLLGILSASQALSSETSVEGLHSRVAHVLSAMTGATDVHLLLWSDDRQAWLLPAPGGGVIPVTTDIGTGHEHAVPMSVLRYARRMRAPLVVGDATRDERFARDPYFADVTRCSLLAVPILSRGKLQAVLLLENRLMRGAFTTDRLDGVKLIAGQLTVSLDNAQLYAEFRQIADEQTTLRRVATLVARGVRPDVVFAAVADEVGALFGADSTAIVRFEPDGDTTVMGRHGLDRSQPGARGRPDPDSEMGLVQATGRAARRDADDLPDDLITAGPPEDLAAGLRSAVASPIVVEGRVWGAMRVGSRRERLPHDTEQRLADFTELIATAIANAESRAALTASRARIVATADQTRRRIERDLHDGAQQRLVALRLQLRAAQEAMPAPLGAHLDLAVAGATSALDELREIARGIHPAILTKGGLGAALRVLARRSPIPVDVDIRADGRLPEHLEVTAYYVVAEALTNTAKHAHASAVAVTVEADTADTADTAGAAGAVLRVTVRDDGIGGADFAGGTGLVGLKDRVETLGGRIVLRSPRGTGTSLRVELPITAASADTSR</sequence>
<dbReference type="InterPro" id="IPR008266">
    <property type="entry name" value="Tyr_kinase_AS"/>
</dbReference>
<dbReference type="Pfam" id="PF00069">
    <property type="entry name" value="Pkinase"/>
    <property type="match status" value="1"/>
</dbReference>
<dbReference type="CDD" id="cd16917">
    <property type="entry name" value="HATPase_UhpB-NarQ-NarX-like"/>
    <property type="match status" value="1"/>
</dbReference>
<dbReference type="Gene3D" id="3.30.450.40">
    <property type="match status" value="2"/>
</dbReference>
<dbReference type="Gene3D" id="3.40.50.300">
    <property type="entry name" value="P-loop containing nucleotide triphosphate hydrolases"/>
    <property type="match status" value="1"/>
</dbReference>
<dbReference type="SMART" id="SM00387">
    <property type="entry name" value="HATPase_c"/>
    <property type="match status" value="1"/>
</dbReference>
<dbReference type="GO" id="GO:0005524">
    <property type="term" value="F:ATP binding"/>
    <property type="evidence" value="ECO:0007669"/>
    <property type="project" value="InterPro"/>
</dbReference>
<protein>
    <recommendedName>
        <fullName evidence="2">Protein kinase domain-containing protein</fullName>
    </recommendedName>
</protein>
<feature type="domain" description="Protein kinase" evidence="2">
    <location>
        <begin position="1"/>
        <end position="265"/>
    </location>
</feature>
<dbReference type="SMART" id="SM00065">
    <property type="entry name" value="GAF"/>
    <property type="match status" value="2"/>
</dbReference>
<comment type="caution">
    <text evidence="3">The sequence shown here is derived from an EMBL/GenBank/DDBJ whole genome shotgun (WGS) entry which is preliminary data.</text>
</comment>
<dbReference type="Gene3D" id="1.10.510.10">
    <property type="entry name" value="Transferase(Phosphotransferase) domain 1"/>
    <property type="match status" value="1"/>
</dbReference>
<name>A0A917TW69_9ACTN</name>
<dbReference type="PANTHER" id="PTHR43642">
    <property type="entry name" value="HYBRID SIGNAL TRANSDUCTION HISTIDINE KINASE G"/>
    <property type="match status" value="1"/>
</dbReference>
<dbReference type="PROSITE" id="PS00109">
    <property type="entry name" value="PROTEIN_KINASE_TYR"/>
    <property type="match status" value="1"/>
</dbReference>
<proteinExistence type="predicted"/>
<dbReference type="InterPro" id="IPR003594">
    <property type="entry name" value="HATPase_dom"/>
</dbReference>
<dbReference type="InterPro" id="IPR003018">
    <property type="entry name" value="GAF"/>
</dbReference>
<dbReference type="Pfam" id="PF13191">
    <property type="entry name" value="AAA_16"/>
    <property type="match status" value="1"/>
</dbReference>
<dbReference type="InterPro" id="IPR053159">
    <property type="entry name" value="Hybrid_Histidine_Kinase"/>
</dbReference>
<dbReference type="EMBL" id="BMPI01000023">
    <property type="protein sequence ID" value="GGM40288.1"/>
    <property type="molecule type" value="Genomic_DNA"/>
</dbReference>
<feature type="region of interest" description="Disordered" evidence="1">
    <location>
        <begin position="1491"/>
        <end position="1510"/>
    </location>
</feature>
<dbReference type="SUPFAM" id="SSF52540">
    <property type="entry name" value="P-loop containing nucleoside triphosphate hydrolases"/>
    <property type="match status" value="1"/>
</dbReference>
<dbReference type="Gene3D" id="1.20.5.1930">
    <property type="match status" value="1"/>
</dbReference>
<accession>A0A917TW69</accession>
<organism evidence="3 4">
    <name type="scientific">Dactylosporangium sucinum</name>
    <dbReference type="NCBI Taxonomy" id="1424081"/>
    <lineage>
        <taxon>Bacteria</taxon>
        <taxon>Bacillati</taxon>
        <taxon>Actinomycetota</taxon>
        <taxon>Actinomycetes</taxon>
        <taxon>Micromonosporales</taxon>
        <taxon>Micromonosporaceae</taxon>
        <taxon>Dactylosporangium</taxon>
    </lineage>
</organism>
<dbReference type="InterPro" id="IPR036890">
    <property type="entry name" value="HATPase_C_sf"/>
</dbReference>
<dbReference type="PANTHER" id="PTHR43642:SF1">
    <property type="entry name" value="HYBRID SIGNAL TRANSDUCTION HISTIDINE KINASE G"/>
    <property type="match status" value="1"/>
</dbReference>
<reference evidence="3" key="1">
    <citation type="journal article" date="2014" name="Int. J. Syst. Evol. Microbiol.">
        <title>Complete genome sequence of Corynebacterium casei LMG S-19264T (=DSM 44701T), isolated from a smear-ripened cheese.</title>
        <authorList>
            <consortium name="US DOE Joint Genome Institute (JGI-PGF)"/>
            <person name="Walter F."/>
            <person name="Albersmeier A."/>
            <person name="Kalinowski J."/>
            <person name="Ruckert C."/>
        </authorList>
    </citation>
    <scope>NUCLEOTIDE SEQUENCE</scope>
    <source>
        <strain evidence="3">JCM 19831</strain>
    </source>
</reference>
<dbReference type="Proteomes" id="UP000642070">
    <property type="component" value="Unassembled WGS sequence"/>
</dbReference>
<dbReference type="InterPro" id="IPR029016">
    <property type="entry name" value="GAF-like_dom_sf"/>
</dbReference>
<dbReference type="GO" id="GO:0000155">
    <property type="term" value="F:phosphorelay sensor kinase activity"/>
    <property type="evidence" value="ECO:0007669"/>
    <property type="project" value="InterPro"/>
</dbReference>
<dbReference type="InterPro" id="IPR011009">
    <property type="entry name" value="Kinase-like_dom_sf"/>
</dbReference>
<dbReference type="Gene3D" id="3.30.565.10">
    <property type="entry name" value="Histidine kinase-like ATPase, C-terminal domain"/>
    <property type="match status" value="1"/>
</dbReference>
<dbReference type="InterPro" id="IPR027417">
    <property type="entry name" value="P-loop_NTPase"/>
</dbReference>
<evidence type="ECO:0000259" key="2">
    <source>
        <dbReference type="PROSITE" id="PS50011"/>
    </source>
</evidence>
<dbReference type="SMART" id="SM00220">
    <property type="entry name" value="S_TKc"/>
    <property type="match status" value="1"/>
</dbReference>
<dbReference type="CDD" id="cd14014">
    <property type="entry name" value="STKc_PknB_like"/>
    <property type="match status" value="1"/>
</dbReference>